<evidence type="ECO:0000313" key="3">
    <source>
        <dbReference type="Proteomes" id="UP000486351"/>
    </source>
</evidence>
<proteinExistence type="predicted"/>
<protein>
    <submittedName>
        <fullName evidence="2">Uncharacterized protein</fullName>
    </submittedName>
</protein>
<feature type="compositionally biased region" description="Low complexity" evidence="1">
    <location>
        <begin position="9"/>
        <end position="18"/>
    </location>
</feature>
<organism evidence="2 3">
    <name type="scientific">Phytophthora fragariae</name>
    <dbReference type="NCBI Taxonomy" id="53985"/>
    <lineage>
        <taxon>Eukaryota</taxon>
        <taxon>Sar</taxon>
        <taxon>Stramenopiles</taxon>
        <taxon>Oomycota</taxon>
        <taxon>Peronosporomycetes</taxon>
        <taxon>Peronosporales</taxon>
        <taxon>Peronosporaceae</taxon>
        <taxon>Phytophthora</taxon>
    </lineage>
</organism>
<dbReference type="AlphaFoldDB" id="A0A6G0QDJ7"/>
<evidence type="ECO:0000313" key="2">
    <source>
        <dbReference type="EMBL" id="KAE9281173.1"/>
    </source>
</evidence>
<sequence length="106" mass="11630">MTWPSFRITTSSKSSKTSGDGCSSEMTTALRNFLAMLRCVVIMSKVAALSRPVLISSIIMTNLLPNSISPVVTRLRSPPDTPRVMASPTMVFWQLSRPSCWMTMSG</sequence>
<gene>
    <name evidence="2" type="ORF">PF008_g27951</name>
</gene>
<dbReference type="EMBL" id="QXFY01003905">
    <property type="protein sequence ID" value="KAE9281173.1"/>
    <property type="molecule type" value="Genomic_DNA"/>
</dbReference>
<evidence type="ECO:0000256" key="1">
    <source>
        <dbReference type="SAM" id="MobiDB-lite"/>
    </source>
</evidence>
<name>A0A6G0QDJ7_9STRA</name>
<accession>A0A6G0QDJ7</accession>
<dbReference type="Proteomes" id="UP000486351">
    <property type="component" value="Unassembled WGS sequence"/>
</dbReference>
<reference evidence="2 3" key="1">
    <citation type="submission" date="2018-09" db="EMBL/GenBank/DDBJ databases">
        <title>Genomic investigation of the strawberry pathogen Phytophthora fragariae indicates pathogenicity is determined by transcriptional variation in three key races.</title>
        <authorList>
            <person name="Adams T.M."/>
            <person name="Armitage A.D."/>
            <person name="Sobczyk M.K."/>
            <person name="Bates H.J."/>
            <person name="Dunwell J.M."/>
            <person name="Nellist C.F."/>
            <person name="Harrison R.J."/>
        </authorList>
    </citation>
    <scope>NUCLEOTIDE SEQUENCE [LARGE SCALE GENOMIC DNA]</scope>
    <source>
        <strain evidence="2 3">NOV-77</strain>
    </source>
</reference>
<comment type="caution">
    <text evidence="2">The sequence shown here is derived from an EMBL/GenBank/DDBJ whole genome shotgun (WGS) entry which is preliminary data.</text>
</comment>
<feature type="region of interest" description="Disordered" evidence="1">
    <location>
        <begin position="1"/>
        <end position="23"/>
    </location>
</feature>